<sequence length="82" mass="9060">MKIGTSVKLSWPLKPGEATLVYIIEAGTIPSQETAMRFYGPKCPGSILRAPAEIDRLVFLRKDRPSYAIVPGSNHYSVKVIK</sequence>
<proteinExistence type="predicted"/>
<evidence type="ECO:0000313" key="1">
    <source>
        <dbReference type="EMBL" id="KKM21911.1"/>
    </source>
</evidence>
<gene>
    <name evidence="1" type="ORF">LCGC14_1630660</name>
</gene>
<accession>A0A0F9I2Q6</accession>
<name>A0A0F9I2Q6_9ZZZZ</name>
<reference evidence="1" key="1">
    <citation type="journal article" date="2015" name="Nature">
        <title>Complex archaea that bridge the gap between prokaryotes and eukaryotes.</title>
        <authorList>
            <person name="Spang A."/>
            <person name="Saw J.H."/>
            <person name="Jorgensen S.L."/>
            <person name="Zaremba-Niedzwiedzka K."/>
            <person name="Martijn J."/>
            <person name="Lind A.E."/>
            <person name="van Eijk R."/>
            <person name="Schleper C."/>
            <person name="Guy L."/>
            <person name="Ettema T.J."/>
        </authorList>
    </citation>
    <scope>NUCLEOTIDE SEQUENCE</scope>
</reference>
<dbReference type="EMBL" id="LAZR01013450">
    <property type="protein sequence ID" value="KKM21911.1"/>
    <property type="molecule type" value="Genomic_DNA"/>
</dbReference>
<protein>
    <submittedName>
        <fullName evidence="1">Uncharacterized protein</fullName>
    </submittedName>
</protein>
<dbReference type="AlphaFoldDB" id="A0A0F9I2Q6"/>
<comment type="caution">
    <text evidence="1">The sequence shown here is derived from an EMBL/GenBank/DDBJ whole genome shotgun (WGS) entry which is preliminary data.</text>
</comment>
<organism evidence="1">
    <name type="scientific">marine sediment metagenome</name>
    <dbReference type="NCBI Taxonomy" id="412755"/>
    <lineage>
        <taxon>unclassified sequences</taxon>
        <taxon>metagenomes</taxon>
        <taxon>ecological metagenomes</taxon>
    </lineage>
</organism>